<feature type="region of interest" description="Disordered" evidence="1">
    <location>
        <begin position="1"/>
        <end position="20"/>
    </location>
</feature>
<reference evidence="2 3" key="1">
    <citation type="journal article" date="2021" name="Elife">
        <title>Chloroplast acquisition without the gene transfer in kleptoplastic sea slugs, Plakobranchus ocellatus.</title>
        <authorList>
            <person name="Maeda T."/>
            <person name="Takahashi S."/>
            <person name="Yoshida T."/>
            <person name="Shimamura S."/>
            <person name="Takaki Y."/>
            <person name="Nagai Y."/>
            <person name="Toyoda A."/>
            <person name="Suzuki Y."/>
            <person name="Arimoto A."/>
            <person name="Ishii H."/>
            <person name="Satoh N."/>
            <person name="Nishiyama T."/>
            <person name="Hasebe M."/>
            <person name="Maruyama T."/>
            <person name="Minagawa J."/>
            <person name="Obokata J."/>
            <person name="Shigenobu S."/>
        </authorList>
    </citation>
    <scope>NUCLEOTIDE SEQUENCE [LARGE SCALE GENOMIC DNA]</scope>
</reference>
<organism evidence="2 3">
    <name type="scientific">Plakobranchus ocellatus</name>
    <dbReference type="NCBI Taxonomy" id="259542"/>
    <lineage>
        <taxon>Eukaryota</taxon>
        <taxon>Metazoa</taxon>
        <taxon>Spiralia</taxon>
        <taxon>Lophotrochozoa</taxon>
        <taxon>Mollusca</taxon>
        <taxon>Gastropoda</taxon>
        <taxon>Heterobranchia</taxon>
        <taxon>Euthyneura</taxon>
        <taxon>Panpulmonata</taxon>
        <taxon>Sacoglossa</taxon>
        <taxon>Placobranchoidea</taxon>
        <taxon>Plakobranchidae</taxon>
        <taxon>Plakobranchus</taxon>
    </lineage>
</organism>
<proteinExistence type="predicted"/>
<comment type="caution">
    <text evidence="2">The sequence shown here is derived from an EMBL/GenBank/DDBJ whole genome shotgun (WGS) entry which is preliminary data.</text>
</comment>
<evidence type="ECO:0000313" key="3">
    <source>
        <dbReference type="Proteomes" id="UP000735302"/>
    </source>
</evidence>
<name>A0AAV3ZUP7_9GAST</name>
<dbReference type="EMBL" id="BLXT01002832">
    <property type="protein sequence ID" value="GFN98230.1"/>
    <property type="molecule type" value="Genomic_DNA"/>
</dbReference>
<evidence type="ECO:0000313" key="2">
    <source>
        <dbReference type="EMBL" id="GFN98230.1"/>
    </source>
</evidence>
<gene>
    <name evidence="2" type="ORF">PoB_002473600</name>
</gene>
<sequence>MTLGEQQVHNGRGRRSKEKEDITEGYVKDYLRGGDWSRFLSVSSRLARYMISGFRVLFQAIAPLARLEPMTEGSCQISGWVNYSLYHQGHCAYGTARAHNRRFLADLRAV</sequence>
<keyword evidence="3" id="KW-1185">Reference proteome</keyword>
<protein>
    <submittedName>
        <fullName evidence="2">Uncharacterized protein</fullName>
    </submittedName>
</protein>
<evidence type="ECO:0000256" key="1">
    <source>
        <dbReference type="SAM" id="MobiDB-lite"/>
    </source>
</evidence>
<accession>A0AAV3ZUP7</accession>
<dbReference type="AlphaFoldDB" id="A0AAV3ZUP7"/>
<dbReference type="Proteomes" id="UP000735302">
    <property type="component" value="Unassembled WGS sequence"/>
</dbReference>